<dbReference type="VEuPathDB" id="MicrosporidiaDB:AAJ76_400024852"/>
<reference evidence="3 4" key="1">
    <citation type="journal article" date="2015" name="Environ. Microbiol.">
        <title>Genome analyses suggest the presence of polyploidy and recent human-driven expansions in eight global populations of the honeybee pathogen Nosema ceranae.</title>
        <authorList>
            <person name="Pelin A."/>
            <person name="Selman M."/>
            <person name="Aris-Brosou S."/>
            <person name="Farinelli L."/>
            <person name="Corradi N."/>
        </authorList>
    </citation>
    <scope>NUCLEOTIDE SEQUENCE [LARGE SCALE GENOMIC DNA]</scope>
    <source>
        <strain evidence="3 4">PA08 1199</strain>
    </source>
</reference>
<feature type="compositionally biased region" description="Basic and acidic residues" evidence="1">
    <location>
        <begin position="101"/>
        <end position="111"/>
    </location>
</feature>
<dbReference type="GeneID" id="36320473"/>
<keyword evidence="4" id="KW-1185">Reference proteome</keyword>
<dbReference type="Proteomes" id="UP000034350">
    <property type="component" value="Unassembled WGS sequence"/>
</dbReference>
<keyword evidence="2" id="KW-1133">Transmembrane helix</keyword>
<proteinExistence type="predicted"/>
<feature type="transmembrane region" description="Helical" evidence="2">
    <location>
        <begin position="227"/>
        <end position="248"/>
    </location>
</feature>
<dbReference type="RefSeq" id="XP_024332052.1">
    <property type="nucleotide sequence ID" value="XM_024475527.1"/>
</dbReference>
<evidence type="ECO:0000313" key="3">
    <source>
        <dbReference type="EMBL" id="KKO76310.1"/>
    </source>
</evidence>
<evidence type="ECO:0000313" key="4">
    <source>
        <dbReference type="Proteomes" id="UP000034350"/>
    </source>
</evidence>
<dbReference type="VEuPathDB" id="MicrosporidiaDB:G9O61_00g017270"/>
<name>A0A0F9WIA2_9MICR</name>
<accession>A0A0F9WIA2</accession>
<dbReference type="AlphaFoldDB" id="A0A0F9WIA2"/>
<keyword evidence="2" id="KW-0472">Membrane</keyword>
<comment type="caution">
    <text evidence="3">The sequence shown here is derived from an EMBL/GenBank/DDBJ whole genome shotgun (WGS) entry which is preliminary data.</text>
</comment>
<dbReference type="EMBL" id="JPQZ01000004">
    <property type="protein sequence ID" value="KKO76310.1"/>
    <property type="molecule type" value="Genomic_DNA"/>
</dbReference>
<sequence>MNSNATKKLQMNKTISNFEQKNNSEINTLDLVDENDKAYNSEKMVGEYNEKDFYEYSNYYNGIDADIIFNQTIEGNTKENENKYNDGLKQIDNKEFEEDGFNNKDDDGDKVNDDDDEENDDEDYEKFEQMLKVTVDQYLINEENNKSDKEKFQLFYKPIEVKLRHKRNYFLKLNETANYTRELQMLQPCGHDTNLIAQNSSQPADIEQSINEVSNSGTFHMFYCIPLSYLMVFILILCCLSVVIFFGIKICRSKKKVRFSGVDVIYEYI</sequence>
<feature type="compositionally biased region" description="Basic and acidic residues" evidence="1">
    <location>
        <begin position="80"/>
        <end position="94"/>
    </location>
</feature>
<keyword evidence="2" id="KW-0812">Transmembrane</keyword>
<evidence type="ECO:0000256" key="2">
    <source>
        <dbReference type="SAM" id="Phobius"/>
    </source>
</evidence>
<evidence type="ECO:0000256" key="1">
    <source>
        <dbReference type="SAM" id="MobiDB-lite"/>
    </source>
</evidence>
<dbReference type="VEuPathDB" id="MicrosporidiaDB:NCER_102524"/>
<gene>
    <name evidence="3" type="ORF">AAJ76_400024852</name>
</gene>
<protein>
    <submittedName>
        <fullName evidence="3">Uncharacterized protein</fullName>
    </submittedName>
</protein>
<organism evidence="3 4">
    <name type="scientific">Vairimorpha ceranae</name>
    <dbReference type="NCBI Taxonomy" id="40302"/>
    <lineage>
        <taxon>Eukaryota</taxon>
        <taxon>Fungi</taxon>
        <taxon>Fungi incertae sedis</taxon>
        <taxon>Microsporidia</taxon>
        <taxon>Nosematidae</taxon>
        <taxon>Vairimorpha</taxon>
    </lineage>
</organism>
<feature type="compositionally biased region" description="Acidic residues" evidence="1">
    <location>
        <begin position="112"/>
        <end position="121"/>
    </location>
</feature>
<feature type="region of interest" description="Disordered" evidence="1">
    <location>
        <begin position="80"/>
        <end position="121"/>
    </location>
</feature>